<comment type="caution">
    <text evidence="2">The sequence shown here is derived from an EMBL/GenBank/DDBJ whole genome shotgun (WGS) entry which is preliminary data.</text>
</comment>
<gene>
    <name evidence="2" type="ORF">CCMP2556_LOCUS3082</name>
</gene>
<sequence>MWVSHVKRCHKAAASQGLWARLRDVFFLRSNRSGSFQGGSESKSQPEPFSPSVRFTDPTCTCAPQRSKIDLPVMQGEDASNTKNRARRAIGSLAAPMILGWSEGAVGNFLQSL</sequence>
<reference evidence="2 3" key="1">
    <citation type="submission" date="2024-02" db="EMBL/GenBank/DDBJ databases">
        <authorList>
            <person name="Chen Y."/>
            <person name="Shah S."/>
            <person name="Dougan E. K."/>
            <person name="Thang M."/>
            <person name="Chan C."/>
        </authorList>
    </citation>
    <scope>NUCLEOTIDE SEQUENCE [LARGE SCALE GENOMIC DNA]</scope>
</reference>
<evidence type="ECO:0000313" key="3">
    <source>
        <dbReference type="Proteomes" id="UP001642484"/>
    </source>
</evidence>
<feature type="region of interest" description="Disordered" evidence="1">
    <location>
        <begin position="34"/>
        <end position="56"/>
    </location>
</feature>
<accession>A0ABP0HTQ5</accession>
<protein>
    <submittedName>
        <fullName evidence="2">Uncharacterized protein</fullName>
    </submittedName>
</protein>
<feature type="compositionally biased region" description="Polar residues" evidence="1">
    <location>
        <begin position="34"/>
        <end position="47"/>
    </location>
</feature>
<proteinExistence type="predicted"/>
<organism evidence="2 3">
    <name type="scientific">Durusdinium trenchii</name>
    <dbReference type="NCBI Taxonomy" id="1381693"/>
    <lineage>
        <taxon>Eukaryota</taxon>
        <taxon>Sar</taxon>
        <taxon>Alveolata</taxon>
        <taxon>Dinophyceae</taxon>
        <taxon>Suessiales</taxon>
        <taxon>Symbiodiniaceae</taxon>
        <taxon>Durusdinium</taxon>
    </lineage>
</organism>
<name>A0ABP0HTQ5_9DINO</name>
<dbReference type="EMBL" id="CAXAMN010001170">
    <property type="protein sequence ID" value="CAK8992991.1"/>
    <property type="molecule type" value="Genomic_DNA"/>
</dbReference>
<dbReference type="Proteomes" id="UP001642484">
    <property type="component" value="Unassembled WGS sequence"/>
</dbReference>
<evidence type="ECO:0000313" key="2">
    <source>
        <dbReference type="EMBL" id="CAK8992991.1"/>
    </source>
</evidence>
<evidence type="ECO:0000256" key="1">
    <source>
        <dbReference type="SAM" id="MobiDB-lite"/>
    </source>
</evidence>
<keyword evidence="3" id="KW-1185">Reference proteome</keyword>